<reference evidence="4" key="3">
    <citation type="submission" date="2025-09" db="UniProtKB">
        <authorList>
            <consortium name="Ensembl"/>
        </authorList>
    </citation>
    <scope>IDENTIFICATION</scope>
</reference>
<comment type="subcellular location">
    <subcellularLocation>
        <location evidence="1">Nucleus</location>
    </subcellularLocation>
</comment>
<dbReference type="Ensembl" id="ENSHHUT00000058449.1">
    <property type="protein sequence ID" value="ENSHHUP00000056498.1"/>
    <property type="gene ID" value="ENSHHUG00000033730.1"/>
</dbReference>
<dbReference type="GO" id="GO:0046974">
    <property type="term" value="F:histone H3K9 methyltransferase activity"/>
    <property type="evidence" value="ECO:0007669"/>
    <property type="project" value="TreeGrafter"/>
</dbReference>
<dbReference type="GeneTree" id="ENSGT00940000157471"/>
<feature type="region of interest" description="Disordered" evidence="3">
    <location>
        <begin position="1"/>
        <end position="37"/>
    </location>
</feature>
<organism evidence="4 5">
    <name type="scientific">Hucho hucho</name>
    <name type="common">huchen</name>
    <dbReference type="NCBI Taxonomy" id="62062"/>
    <lineage>
        <taxon>Eukaryota</taxon>
        <taxon>Metazoa</taxon>
        <taxon>Chordata</taxon>
        <taxon>Craniata</taxon>
        <taxon>Vertebrata</taxon>
        <taxon>Euteleostomi</taxon>
        <taxon>Actinopterygii</taxon>
        <taxon>Neopterygii</taxon>
        <taxon>Teleostei</taxon>
        <taxon>Protacanthopterygii</taxon>
        <taxon>Salmoniformes</taxon>
        <taxon>Salmonidae</taxon>
        <taxon>Salmoninae</taxon>
        <taxon>Hucho</taxon>
    </lineage>
</organism>
<dbReference type="Proteomes" id="UP000314982">
    <property type="component" value="Unassembled WGS sequence"/>
</dbReference>
<dbReference type="InterPro" id="IPR051516">
    <property type="entry name" value="SETDB_methyltransferase"/>
</dbReference>
<feature type="compositionally biased region" description="Acidic residues" evidence="3">
    <location>
        <begin position="337"/>
        <end position="349"/>
    </location>
</feature>
<feature type="compositionally biased region" description="Polar residues" evidence="3">
    <location>
        <begin position="1"/>
        <end position="35"/>
    </location>
</feature>
<dbReference type="PANTHER" id="PTHR46024:SF1">
    <property type="entry name" value="HISTONE-LYSINE N-METHYLTRANSFERASE EGGLESS"/>
    <property type="match status" value="1"/>
</dbReference>
<reference evidence="4" key="2">
    <citation type="submission" date="2025-08" db="UniProtKB">
        <authorList>
            <consortium name="Ensembl"/>
        </authorList>
    </citation>
    <scope>IDENTIFICATION</scope>
</reference>
<dbReference type="Gene3D" id="2.170.270.10">
    <property type="entry name" value="SET domain"/>
    <property type="match status" value="1"/>
</dbReference>
<dbReference type="GO" id="GO:0010629">
    <property type="term" value="P:negative regulation of gene expression"/>
    <property type="evidence" value="ECO:0007669"/>
    <property type="project" value="TreeGrafter"/>
</dbReference>
<protein>
    <recommendedName>
        <fullName evidence="6">Pre-SET domain-containing protein</fullName>
    </recommendedName>
</protein>
<evidence type="ECO:0000313" key="4">
    <source>
        <dbReference type="Ensembl" id="ENSHHUP00000056498.1"/>
    </source>
</evidence>
<dbReference type="InterPro" id="IPR046341">
    <property type="entry name" value="SET_dom_sf"/>
</dbReference>
<dbReference type="SUPFAM" id="SSF82199">
    <property type="entry name" value="SET domain"/>
    <property type="match status" value="1"/>
</dbReference>
<feature type="compositionally biased region" description="Acidic residues" evidence="3">
    <location>
        <begin position="292"/>
        <end position="322"/>
    </location>
</feature>
<feature type="compositionally biased region" description="Basic and acidic residues" evidence="3">
    <location>
        <begin position="323"/>
        <end position="336"/>
    </location>
</feature>
<accession>A0A4W5P345</accession>
<evidence type="ECO:0000313" key="5">
    <source>
        <dbReference type="Proteomes" id="UP000314982"/>
    </source>
</evidence>
<feature type="region of interest" description="Disordered" evidence="3">
    <location>
        <begin position="276"/>
        <end position="363"/>
    </location>
</feature>
<keyword evidence="5" id="KW-1185">Reference proteome</keyword>
<evidence type="ECO:0000256" key="3">
    <source>
        <dbReference type="SAM" id="MobiDB-lite"/>
    </source>
</evidence>
<reference evidence="5" key="1">
    <citation type="submission" date="2018-06" db="EMBL/GenBank/DDBJ databases">
        <title>Genome assembly of Danube salmon.</title>
        <authorList>
            <person name="Macqueen D.J."/>
            <person name="Gundappa M.K."/>
        </authorList>
    </citation>
    <scope>NUCLEOTIDE SEQUENCE [LARGE SCALE GENOMIC DNA]</scope>
</reference>
<dbReference type="STRING" id="62062.ENSHHUP00000056498"/>
<evidence type="ECO:0000256" key="2">
    <source>
        <dbReference type="ARBA" id="ARBA00023242"/>
    </source>
</evidence>
<dbReference type="GO" id="GO:0005634">
    <property type="term" value="C:nucleus"/>
    <property type="evidence" value="ECO:0007669"/>
    <property type="project" value="UniProtKB-SubCell"/>
</dbReference>
<sequence>MARTVQPTSHLSSQLKVRSPSPSNVAAQPAWNASGQRLRPSTVDPLLIPLLCESRRMKGRRRVNNKTYIHIFYQSPCGLSLSNMCLCVCDHNSPTSAVQDQHPRPDAGQGEPAPVLHQRTLQHPANLSDLQQGSRGGQRGLPQHQLRLSGGLQLHRRLQEQLTIQATALSPGGPEDVNVGYKHKRLEKRLSTGIYECNALCRCDTRVCSNRVVQHGLQLRLQLFMTVGKSWGIRCLDDVAKGTFICTCTGIIMNKKSLGTEGNMYVVNQNHIEGAESKESYESEARCSDNESGSEEEPIEDVNSEHDDCDGGYDEGNDEEEGNHEKEQRRIMKKNSDDEDEEEPDDGDNYEDKDYDVSEDDGD</sequence>
<keyword evidence="2" id="KW-0539">Nucleus</keyword>
<proteinExistence type="predicted"/>
<evidence type="ECO:0000256" key="1">
    <source>
        <dbReference type="ARBA" id="ARBA00004123"/>
    </source>
</evidence>
<dbReference type="PANTHER" id="PTHR46024">
    <property type="entry name" value="HISTONE-LYSINE N-METHYLTRANSFERASE EGGLESS"/>
    <property type="match status" value="1"/>
</dbReference>
<dbReference type="AlphaFoldDB" id="A0A4W5P345"/>
<name>A0A4W5P345_9TELE</name>
<evidence type="ECO:0008006" key="6">
    <source>
        <dbReference type="Google" id="ProtNLM"/>
    </source>
</evidence>
<feature type="compositionally biased region" description="Basic and acidic residues" evidence="3">
    <location>
        <begin position="276"/>
        <end position="289"/>
    </location>
</feature>
<dbReference type="GO" id="GO:0070828">
    <property type="term" value="P:heterochromatin organization"/>
    <property type="evidence" value="ECO:0007669"/>
    <property type="project" value="TreeGrafter"/>
</dbReference>